<reference evidence="7" key="1">
    <citation type="journal article" date="2019" name="Database">
        <title>The radish genome database (RadishGD): an integrated information resource for radish genomics.</title>
        <authorList>
            <person name="Yu H.J."/>
            <person name="Baek S."/>
            <person name="Lee Y.J."/>
            <person name="Cho A."/>
            <person name="Mun J.H."/>
        </authorList>
    </citation>
    <scope>NUCLEOTIDE SEQUENCE [LARGE SCALE GENOMIC DNA]</scope>
    <source>
        <strain evidence="7">cv. WK10039</strain>
    </source>
</reference>
<dbReference type="Proteomes" id="UP000504610">
    <property type="component" value="Chromosome 6"/>
</dbReference>
<keyword evidence="7" id="KW-1185">Reference proteome</keyword>
<name>A0A6J0JR99_RAPSA</name>
<keyword evidence="4" id="KW-0804">Transcription</keyword>
<dbReference type="Pfam" id="PF00319">
    <property type="entry name" value="SRF-TF"/>
    <property type="match status" value="1"/>
</dbReference>
<accession>A0A6J0JR99</accession>
<dbReference type="SUPFAM" id="SSF55455">
    <property type="entry name" value="SRF-like"/>
    <property type="match status" value="1"/>
</dbReference>
<evidence type="ECO:0000256" key="3">
    <source>
        <dbReference type="ARBA" id="ARBA00023125"/>
    </source>
</evidence>
<dbReference type="KEGG" id="rsz:130506437"/>
<proteinExistence type="predicted"/>
<feature type="domain" description="MADS-box" evidence="6">
    <location>
        <begin position="55"/>
        <end position="115"/>
    </location>
</feature>
<dbReference type="InterPro" id="IPR033897">
    <property type="entry name" value="SRF-like_MADS-box"/>
</dbReference>
<evidence type="ECO:0000259" key="6">
    <source>
        <dbReference type="PROSITE" id="PS50066"/>
    </source>
</evidence>
<evidence type="ECO:0000256" key="4">
    <source>
        <dbReference type="ARBA" id="ARBA00023163"/>
    </source>
</evidence>
<dbReference type="PANTHER" id="PTHR11945">
    <property type="entry name" value="MADS BOX PROTEIN"/>
    <property type="match status" value="1"/>
</dbReference>
<comment type="subcellular location">
    <subcellularLocation>
        <location evidence="1">Nucleus</location>
    </subcellularLocation>
</comment>
<dbReference type="KEGG" id="rsz:108810612"/>
<dbReference type="AlphaFoldDB" id="A0A6J0JR99"/>
<dbReference type="OrthoDB" id="1113689at2759"/>
<gene>
    <name evidence="8" type="primary">LOC108810612</name>
    <name evidence="9" type="synonym">LOC130506437</name>
</gene>
<keyword evidence="3" id="KW-0238">DNA-binding</keyword>
<dbReference type="InterPro" id="IPR002100">
    <property type="entry name" value="TF_MADSbox"/>
</dbReference>
<dbReference type="GO" id="GO:0000981">
    <property type="term" value="F:DNA-binding transcription factor activity, RNA polymerase II-specific"/>
    <property type="evidence" value="ECO:0007669"/>
    <property type="project" value="InterPro"/>
</dbReference>
<dbReference type="PROSITE" id="PS50066">
    <property type="entry name" value="MADS_BOX_2"/>
    <property type="match status" value="1"/>
</dbReference>
<dbReference type="SMART" id="SM00432">
    <property type="entry name" value="MADS"/>
    <property type="match status" value="1"/>
</dbReference>
<dbReference type="GO" id="GO:0045944">
    <property type="term" value="P:positive regulation of transcription by RNA polymerase II"/>
    <property type="evidence" value="ECO:0007669"/>
    <property type="project" value="InterPro"/>
</dbReference>
<dbReference type="Gene3D" id="3.40.1810.10">
    <property type="entry name" value="Transcription factor, MADS-box"/>
    <property type="match status" value="1"/>
</dbReference>
<dbReference type="CDD" id="cd00266">
    <property type="entry name" value="MADS_SRF_like"/>
    <property type="match status" value="1"/>
</dbReference>
<dbReference type="InterPro" id="IPR036879">
    <property type="entry name" value="TF_MADSbox_sf"/>
</dbReference>
<keyword evidence="2" id="KW-0805">Transcription regulation</keyword>
<evidence type="ECO:0000256" key="2">
    <source>
        <dbReference type="ARBA" id="ARBA00023015"/>
    </source>
</evidence>
<dbReference type="PANTHER" id="PTHR11945:SF674">
    <property type="entry name" value="AGAMOUS-LIKE 39-RELATED"/>
    <property type="match status" value="1"/>
</dbReference>
<dbReference type="GO" id="GO:0046983">
    <property type="term" value="F:protein dimerization activity"/>
    <property type="evidence" value="ECO:0007669"/>
    <property type="project" value="InterPro"/>
</dbReference>
<dbReference type="GO" id="GO:0005634">
    <property type="term" value="C:nucleus"/>
    <property type="evidence" value="ECO:0007669"/>
    <property type="project" value="UniProtKB-SubCell"/>
</dbReference>
<dbReference type="RefSeq" id="XP_056857062.1">
    <property type="nucleotide sequence ID" value="XM_057001082.1"/>
</dbReference>
<evidence type="ECO:0000256" key="5">
    <source>
        <dbReference type="ARBA" id="ARBA00023242"/>
    </source>
</evidence>
<sequence>MSRWIIDPINHRHVTIYICVGFPFSFHTLSFLRFSLLASIIFSLFSFGSTMARGGTKRKIEIKKRETKEQRSVTCSKRRKTLFSKSAELCRLFGSNIAVFATSPGDKTSLASSFSGHASASEIVDCYLSGTLPPKISVPNESELGFWWTDPDLYSSCDDLSQLDVIEDLIKRTKKDLMDCLGKQEDSRVSCFDRGESLTQHASDSHRNPSSSSQAVTMYQNISDPLDGSSQVIYGGELSSGQSRYLVNKDSGSFICETEKENNLIRSVPQETEQTQSIVNVDGVDEDQSFWDELLYYEDVFGLNNGEDDVMIDIGEFLNDIESG</sequence>
<evidence type="ECO:0000256" key="1">
    <source>
        <dbReference type="ARBA" id="ARBA00004123"/>
    </source>
</evidence>
<evidence type="ECO:0000313" key="8">
    <source>
        <dbReference type="RefSeq" id="XP_018438220.2"/>
    </source>
</evidence>
<dbReference type="GeneID" id="108810612"/>
<evidence type="ECO:0000313" key="7">
    <source>
        <dbReference type="Proteomes" id="UP000504610"/>
    </source>
</evidence>
<evidence type="ECO:0000313" key="9">
    <source>
        <dbReference type="RefSeq" id="XP_056857062.1"/>
    </source>
</evidence>
<organism evidence="7 8">
    <name type="scientific">Raphanus sativus</name>
    <name type="common">Radish</name>
    <name type="synonym">Raphanus raphanistrum var. sativus</name>
    <dbReference type="NCBI Taxonomy" id="3726"/>
    <lineage>
        <taxon>Eukaryota</taxon>
        <taxon>Viridiplantae</taxon>
        <taxon>Streptophyta</taxon>
        <taxon>Embryophyta</taxon>
        <taxon>Tracheophyta</taxon>
        <taxon>Spermatophyta</taxon>
        <taxon>Magnoliopsida</taxon>
        <taxon>eudicotyledons</taxon>
        <taxon>Gunneridae</taxon>
        <taxon>Pentapetalae</taxon>
        <taxon>rosids</taxon>
        <taxon>malvids</taxon>
        <taxon>Brassicales</taxon>
        <taxon>Brassicaceae</taxon>
        <taxon>Brassiceae</taxon>
        <taxon>Raphanus</taxon>
    </lineage>
</organism>
<reference evidence="8 9" key="2">
    <citation type="submission" date="2025-04" db="UniProtKB">
        <authorList>
            <consortium name="RefSeq"/>
        </authorList>
    </citation>
    <scope>IDENTIFICATION</scope>
    <source>
        <tissue evidence="8 9">Leaf</tissue>
    </source>
</reference>
<protein>
    <submittedName>
        <fullName evidence="8">Uncharacterized protein LOC108810612</fullName>
    </submittedName>
    <submittedName>
        <fullName evidence="9">Uncharacterized protein LOC130506437</fullName>
    </submittedName>
</protein>
<keyword evidence="5" id="KW-0539">Nucleus</keyword>
<dbReference type="RefSeq" id="XP_018438220.2">
    <property type="nucleotide sequence ID" value="XM_018582718.2"/>
</dbReference>
<dbReference type="GO" id="GO:0000978">
    <property type="term" value="F:RNA polymerase II cis-regulatory region sequence-specific DNA binding"/>
    <property type="evidence" value="ECO:0007669"/>
    <property type="project" value="TreeGrafter"/>
</dbReference>